<feature type="non-terminal residue" evidence="1">
    <location>
        <position position="45"/>
    </location>
</feature>
<dbReference type="Proteomes" id="UP000265520">
    <property type="component" value="Unassembled WGS sequence"/>
</dbReference>
<evidence type="ECO:0000313" key="2">
    <source>
        <dbReference type="Proteomes" id="UP000265520"/>
    </source>
</evidence>
<dbReference type="AlphaFoldDB" id="A0A392RTM9"/>
<evidence type="ECO:0000313" key="1">
    <source>
        <dbReference type="EMBL" id="MCI39953.1"/>
    </source>
</evidence>
<proteinExistence type="predicted"/>
<dbReference type="EMBL" id="LXQA010274000">
    <property type="protein sequence ID" value="MCI39953.1"/>
    <property type="molecule type" value="Genomic_DNA"/>
</dbReference>
<sequence length="45" mass="5397">MGKNSPSSDEWANFDERIKSENLEEDREEYVRQWASYRGQTLSRT</sequence>
<name>A0A392RTM9_9FABA</name>
<accession>A0A392RTM9</accession>
<comment type="caution">
    <text evidence="1">The sequence shown here is derived from an EMBL/GenBank/DDBJ whole genome shotgun (WGS) entry which is preliminary data.</text>
</comment>
<protein>
    <submittedName>
        <fullName evidence="1">Callose synthase 7-like</fullName>
    </submittedName>
</protein>
<keyword evidence="2" id="KW-1185">Reference proteome</keyword>
<reference evidence="1 2" key="1">
    <citation type="journal article" date="2018" name="Front. Plant Sci.">
        <title>Red Clover (Trifolium pratense) and Zigzag Clover (T. medium) - A Picture of Genomic Similarities and Differences.</title>
        <authorList>
            <person name="Dluhosova J."/>
            <person name="Istvanek J."/>
            <person name="Nedelnik J."/>
            <person name="Repkova J."/>
        </authorList>
    </citation>
    <scope>NUCLEOTIDE SEQUENCE [LARGE SCALE GENOMIC DNA]</scope>
    <source>
        <strain evidence="2">cv. 10/8</strain>
        <tissue evidence="1">Leaf</tissue>
    </source>
</reference>
<organism evidence="1 2">
    <name type="scientific">Trifolium medium</name>
    <dbReference type="NCBI Taxonomy" id="97028"/>
    <lineage>
        <taxon>Eukaryota</taxon>
        <taxon>Viridiplantae</taxon>
        <taxon>Streptophyta</taxon>
        <taxon>Embryophyta</taxon>
        <taxon>Tracheophyta</taxon>
        <taxon>Spermatophyta</taxon>
        <taxon>Magnoliopsida</taxon>
        <taxon>eudicotyledons</taxon>
        <taxon>Gunneridae</taxon>
        <taxon>Pentapetalae</taxon>
        <taxon>rosids</taxon>
        <taxon>fabids</taxon>
        <taxon>Fabales</taxon>
        <taxon>Fabaceae</taxon>
        <taxon>Papilionoideae</taxon>
        <taxon>50 kb inversion clade</taxon>
        <taxon>NPAAA clade</taxon>
        <taxon>Hologalegina</taxon>
        <taxon>IRL clade</taxon>
        <taxon>Trifolieae</taxon>
        <taxon>Trifolium</taxon>
    </lineage>
</organism>